<dbReference type="Proteomes" id="UP001528850">
    <property type="component" value="Unassembled WGS sequence"/>
</dbReference>
<dbReference type="SUPFAM" id="SSF53720">
    <property type="entry name" value="ALDH-like"/>
    <property type="match status" value="1"/>
</dbReference>
<sequence>MQAQVLVGGRWRDARDPQGSFRAEDPTRAEAIGPAFPVSGQADVDAALAAALGVAPAFAQTPPARIAAFLDGYAAAIEADADTLVALAAEETALPAEPRLRHVELPRTTGQLRQAAAAVRAYAWTDPVIDTAAGLRAHRAPLGKPVLVFGPNNFPFAFNAIAGSDFASAIAARNPVIAKAHPSHPATSRRLAELAHDALVAAELPADAVQMLYHVDNAVGTRLAGDGRLGAIGFTGSRAGGLALKAAADQVGVPTYAELSSVNPVFLLRGALAENGAALAQEFFTSCTMGSGQFCTNPGIVVLPPGDEANAFEAEATRHFAAGAPRPLFSRGVQENLVHALASLVHAGATVLAGGDVGGGQGYRHQPTLLRVDARAFLAAPAALQAEAFGPTSLLVRTRTDDELAAVAAAFEGNLTATLYRAVDGSDDATWATVAPRLRARVGRLIANKMPTGVAVSPAMNHGGPYPATSHAGFTSVGMPAAIQRFTALHSYDNVPDHLLPPELRDRNPGGIARRIDGRWSDGDVGATS</sequence>
<evidence type="ECO:0000256" key="1">
    <source>
        <dbReference type="ARBA" id="ARBA00023002"/>
    </source>
</evidence>
<name>A0ABT6BCC1_9GAMM</name>
<dbReference type="InterPro" id="IPR016161">
    <property type="entry name" value="Ald_DH/histidinol_DH"/>
</dbReference>
<feature type="compositionally biased region" description="Basic and acidic residues" evidence="2">
    <location>
        <begin position="503"/>
        <end position="522"/>
    </location>
</feature>
<dbReference type="Pfam" id="PF00171">
    <property type="entry name" value="Aldedh"/>
    <property type="match status" value="1"/>
</dbReference>
<evidence type="ECO:0000259" key="3">
    <source>
        <dbReference type="Pfam" id="PF00171"/>
    </source>
</evidence>
<dbReference type="InterPro" id="IPR050740">
    <property type="entry name" value="Aldehyde_DH_Superfamily"/>
</dbReference>
<keyword evidence="5" id="KW-1185">Reference proteome</keyword>
<comment type="caution">
    <text evidence="4">The sequence shown here is derived from an EMBL/GenBank/DDBJ whole genome shotgun (WGS) entry which is preliminary data.</text>
</comment>
<feature type="domain" description="Aldehyde dehydrogenase" evidence="3">
    <location>
        <begin position="15"/>
        <end position="464"/>
    </location>
</feature>
<dbReference type="InterPro" id="IPR016163">
    <property type="entry name" value="Ald_DH_C"/>
</dbReference>
<dbReference type="Gene3D" id="3.40.309.10">
    <property type="entry name" value="Aldehyde Dehydrogenase, Chain A, domain 2"/>
    <property type="match status" value="1"/>
</dbReference>
<reference evidence="4 5" key="1">
    <citation type="journal article" date="2024" name="Curr. Microbiol.">
        <title>Luteibacter sahnii sp. nov., A Novel Yellow-Colored Xanthomonadin Pigment Producing Probiotic Bacterium from Healthy Rice Seed Microbiome.</title>
        <authorList>
            <person name="Jaiswal G."/>
            <person name="Rana R."/>
            <person name="Nayak P.K."/>
            <person name="Chouhan R."/>
            <person name="Gandhi S.G."/>
            <person name="Patel H.K."/>
            <person name="Patil P.B."/>
        </authorList>
    </citation>
    <scope>NUCLEOTIDE SEQUENCE [LARGE SCALE GENOMIC DNA]</scope>
    <source>
        <strain evidence="4 5">PPL201</strain>
    </source>
</reference>
<organism evidence="4 5">
    <name type="scientific">Luteibacter sahnii</name>
    <dbReference type="NCBI Taxonomy" id="3021977"/>
    <lineage>
        <taxon>Bacteria</taxon>
        <taxon>Pseudomonadati</taxon>
        <taxon>Pseudomonadota</taxon>
        <taxon>Gammaproteobacteria</taxon>
        <taxon>Lysobacterales</taxon>
        <taxon>Rhodanobacteraceae</taxon>
        <taxon>Luteibacter</taxon>
    </lineage>
</organism>
<dbReference type="InterPro" id="IPR015590">
    <property type="entry name" value="Aldehyde_DH_dom"/>
</dbReference>
<dbReference type="Gene3D" id="3.40.605.10">
    <property type="entry name" value="Aldehyde Dehydrogenase, Chain A, domain 1"/>
    <property type="match status" value="1"/>
</dbReference>
<accession>A0ABT6BCC1</accession>
<protein>
    <submittedName>
        <fullName evidence="4">Aldehyde dehydrogenase family protein</fullName>
    </submittedName>
</protein>
<evidence type="ECO:0000313" key="5">
    <source>
        <dbReference type="Proteomes" id="UP001528850"/>
    </source>
</evidence>
<evidence type="ECO:0000256" key="2">
    <source>
        <dbReference type="SAM" id="MobiDB-lite"/>
    </source>
</evidence>
<proteinExistence type="predicted"/>
<feature type="region of interest" description="Disordered" evidence="2">
    <location>
        <begin position="500"/>
        <end position="529"/>
    </location>
</feature>
<gene>
    <name evidence="4" type="ORF">P3W24_11930</name>
</gene>
<dbReference type="InterPro" id="IPR016162">
    <property type="entry name" value="Ald_DH_N"/>
</dbReference>
<evidence type="ECO:0000313" key="4">
    <source>
        <dbReference type="EMBL" id="MDF4025675.1"/>
    </source>
</evidence>
<dbReference type="PANTHER" id="PTHR43353:SF3">
    <property type="entry name" value="ALDEHYDE DEHYDROGENASE-RELATED"/>
    <property type="match status" value="1"/>
</dbReference>
<dbReference type="EMBL" id="JARJJS010000002">
    <property type="protein sequence ID" value="MDF4025675.1"/>
    <property type="molecule type" value="Genomic_DNA"/>
</dbReference>
<dbReference type="PANTHER" id="PTHR43353">
    <property type="entry name" value="SUCCINATE-SEMIALDEHYDE DEHYDROGENASE, MITOCHONDRIAL"/>
    <property type="match status" value="1"/>
</dbReference>
<keyword evidence="1" id="KW-0560">Oxidoreductase</keyword>